<organism evidence="2">
    <name type="scientific">Kwoniella bestiolae CBS 10118</name>
    <dbReference type="NCBI Taxonomy" id="1296100"/>
    <lineage>
        <taxon>Eukaryota</taxon>
        <taxon>Fungi</taxon>
        <taxon>Dikarya</taxon>
        <taxon>Basidiomycota</taxon>
        <taxon>Agaricomycotina</taxon>
        <taxon>Tremellomycetes</taxon>
        <taxon>Tremellales</taxon>
        <taxon>Cryptococcaceae</taxon>
        <taxon>Kwoniella</taxon>
    </lineage>
</organism>
<dbReference type="AlphaFoldDB" id="A0A1B9FT40"/>
<reference evidence="3" key="2">
    <citation type="submission" date="2013-07" db="EMBL/GenBank/DDBJ databases">
        <authorList>
            <consortium name="The Broad Institute Genome Sequencing Platform"/>
            <person name="Cuomo C."/>
            <person name="Litvintseva A."/>
            <person name="Chen Y."/>
            <person name="Heitman J."/>
            <person name="Sun S."/>
            <person name="Springer D."/>
            <person name="Dromer F."/>
            <person name="Young S.K."/>
            <person name="Zeng Q."/>
            <person name="Gargeya S."/>
            <person name="Fitzgerald M."/>
            <person name="Abouelleil A."/>
            <person name="Alvarado L."/>
            <person name="Berlin A.M."/>
            <person name="Chapman S.B."/>
            <person name="Dewar J."/>
            <person name="Goldberg J."/>
            <person name="Griggs A."/>
            <person name="Gujja S."/>
            <person name="Hansen M."/>
            <person name="Howarth C."/>
            <person name="Imamovic A."/>
            <person name="Larimer J."/>
            <person name="McCowan C."/>
            <person name="Murphy C."/>
            <person name="Pearson M."/>
            <person name="Priest M."/>
            <person name="Roberts A."/>
            <person name="Saif S."/>
            <person name="Shea T."/>
            <person name="Sykes S."/>
            <person name="Wortman J."/>
            <person name="Nusbaum C."/>
            <person name="Birren B."/>
        </authorList>
    </citation>
    <scope>NUCLEOTIDE SEQUENCE</scope>
    <source>
        <strain evidence="3">CBS 10118</strain>
    </source>
</reference>
<dbReference type="EMBL" id="CP144543">
    <property type="protein sequence ID" value="WVW83412.1"/>
    <property type="molecule type" value="Genomic_DNA"/>
</dbReference>
<proteinExistence type="predicted"/>
<protein>
    <submittedName>
        <fullName evidence="2">Uncharacterized protein</fullName>
    </submittedName>
</protein>
<evidence type="ECO:0000313" key="3">
    <source>
        <dbReference type="EMBL" id="WVW83412.1"/>
    </source>
</evidence>
<dbReference type="RefSeq" id="XP_019043003.1">
    <property type="nucleotide sequence ID" value="XM_019195290.1"/>
</dbReference>
<dbReference type="KEGG" id="kbi:30213111"/>
<dbReference type="EMBL" id="KI894026">
    <property type="protein sequence ID" value="OCF21933.1"/>
    <property type="molecule type" value="Genomic_DNA"/>
</dbReference>
<gene>
    <name evidence="2" type="ORF">I302_08712</name>
    <name evidence="3" type="ORF">I302_105431</name>
</gene>
<feature type="region of interest" description="Disordered" evidence="1">
    <location>
        <begin position="133"/>
        <end position="155"/>
    </location>
</feature>
<evidence type="ECO:0000256" key="1">
    <source>
        <dbReference type="SAM" id="MobiDB-lite"/>
    </source>
</evidence>
<name>A0A1B9FT40_9TREE</name>
<reference evidence="3" key="4">
    <citation type="submission" date="2024-02" db="EMBL/GenBank/DDBJ databases">
        <title>Comparative genomics of Cryptococcus and Kwoniella reveals pathogenesis evolution and contrasting modes of karyotype evolution via chromosome fusion or intercentromeric recombination.</title>
        <authorList>
            <person name="Coelho M.A."/>
            <person name="David-Palma M."/>
            <person name="Shea T."/>
            <person name="Bowers K."/>
            <person name="McGinley-Smith S."/>
            <person name="Mohammad A.W."/>
            <person name="Gnirke A."/>
            <person name="Yurkov A.M."/>
            <person name="Nowrousian M."/>
            <person name="Sun S."/>
            <person name="Cuomo C.A."/>
            <person name="Heitman J."/>
        </authorList>
    </citation>
    <scope>NUCLEOTIDE SEQUENCE</scope>
    <source>
        <strain evidence="3">CBS 10118</strain>
    </source>
</reference>
<feature type="compositionally biased region" description="Basic and acidic residues" evidence="1">
    <location>
        <begin position="16"/>
        <end position="25"/>
    </location>
</feature>
<feature type="region of interest" description="Disordered" evidence="1">
    <location>
        <begin position="16"/>
        <end position="47"/>
    </location>
</feature>
<reference evidence="2" key="1">
    <citation type="submission" date="2013-07" db="EMBL/GenBank/DDBJ databases">
        <title>The Genome Sequence of Cryptococcus bestiolae CBS10118.</title>
        <authorList>
            <consortium name="The Broad Institute Genome Sequencing Platform"/>
            <person name="Cuomo C."/>
            <person name="Litvintseva A."/>
            <person name="Chen Y."/>
            <person name="Heitman J."/>
            <person name="Sun S."/>
            <person name="Springer D."/>
            <person name="Dromer F."/>
            <person name="Young S.K."/>
            <person name="Zeng Q."/>
            <person name="Gargeya S."/>
            <person name="Fitzgerald M."/>
            <person name="Abouelleil A."/>
            <person name="Alvarado L."/>
            <person name="Berlin A.M."/>
            <person name="Chapman S.B."/>
            <person name="Dewar J."/>
            <person name="Goldberg J."/>
            <person name="Griggs A."/>
            <person name="Gujja S."/>
            <person name="Hansen M."/>
            <person name="Howarth C."/>
            <person name="Imamovic A."/>
            <person name="Larimer J."/>
            <person name="McCowan C."/>
            <person name="Murphy C."/>
            <person name="Pearson M."/>
            <person name="Priest M."/>
            <person name="Roberts A."/>
            <person name="Saif S."/>
            <person name="Shea T."/>
            <person name="Sykes S."/>
            <person name="Wortman J."/>
            <person name="Nusbaum C."/>
            <person name="Birren B."/>
        </authorList>
    </citation>
    <scope>NUCLEOTIDE SEQUENCE [LARGE SCALE GENOMIC DNA]</scope>
    <source>
        <strain evidence="2">CBS 10118</strain>
    </source>
</reference>
<accession>A0A1B9FT40</accession>
<evidence type="ECO:0000313" key="4">
    <source>
        <dbReference type="Proteomes" id="UP000092730"/>
    </source>
</evidence>
<sequence>MHLCFDFTQGNSIERDLPKRAREHALASSDRGSSAIFTERDPKTGAEAHYKVTRVDQPKLQISWDPATGSKPSSVVQDYLIGSAGDDELRHGCIFAPQGTYKGMRRRPEYMLVEAYSKSEAVDLESRFFGDHGANSLYTAQNPGSSEKGMQSDIE</sequence>
<dbReference type="GeneID" id="30213111"/>
<feature type="compositionally biased region" description="Polar residues" evidence="1">
    <location>
        <begin position="136"/>
        <end position="149"/>
    </location>
</feature>
<feature type="compositionally biased region" description="Basic and acidic residues" evidence="1">
    <location>
        <begin position="38"/>
        <end position="47"/>
    </location>
</feature>
<evidence type="ECO:0000313" key="2">
    <source>
        <dbReference type="EMBL" id="OCF21933.1"/>
    </source>
</evidence>
<dbReference type="VEuPathDB" id="FungiDB:I302_08712"/>
<dbReference type="Proteomes" id="UP000092730">
    <property type="component" value="Chromosome 3"/>
</dbReference>
<reference evidence="2" key="3">
    <citation type="submission" date="2014-01" db="EMBL/GenBank/DDBJ databases">
        <title>Evolution of pathogenesis and genome organization in the Tremellales.</title>
        <authorList>
            <person name="Cuomo C."/>
            <person name="Litvintseva A."/>
            <person name="Heitman J."/>
            <person name="Chen Y."/>
            <person name="Sun S."/>
            <person name="Springer D."/>
            <person name="Dromer F."/>
            <person name="Young S."/>
            <person name="Zeng Q."/>
            <person name="Chapman S."/>
            <person name="Gujja S."/>
            <person name="Saif S."/>
            <person name="Birren B."/>
        </authorList>
    </citation>
    <scope>NUCLEOTIDE SEQUENCE</scope>
    <source>
        <strain evidence="2">CBS 10118</strain>
    </source>
</reference>
<keyword evidence="4" id="KW-1185">Reference proteome</keyword>